<organism evidence="3 4">
    <name type="scientific">Affinibrenneria salicis</name>
    <dbReference type="NCBI Taxonomy" id="2590031"/>
    <lineage>
        <taxon>Bacteria</taxon>
        <taxon>Pseudomonadati</taxon>
        <taxon>Pseudomonadota</taxon>
        <taxon>Gammaproteobacteria</taxon>
        <taxon>Enterobacterales</taxon>
        <taxon>Pectobacteriaceae</taxon>
        <taxon>Affinibrenneria</taxon>
    </lineage>
</organism>
<name>A0A5J5G416_9GAMM</name>
<comment type="caution">
    <text evidence="3">The sequence shown here is derived from an EMBL/GenBank/DDBJ whole genome shotgun (WGS) entry which is preliminary data.</text>
</comment>
<reference evidence="3 4" key="1">
    <citation type="submission" date="2019-09" db="EMBL/GenBank/DDBJ databases">
        <authorList>
            <person name="Li Y."/>
        </authorList>
    </citation>
    <scope>NUCLEOTIDE SEQUENCE [LARGE SCALE GENOMIC DNA]</scope>
    <source>
        <strain evidence="3 4">L3-3HA</strain>
    </source>
</reference>
<dbReference type="Proteomes" id="UP000335415">
    <property type="component" value="Unassembled WGS sequence"/>
</dbReference>
<dbReference type="OrthoDB" id="7067489at2"/>
<feature type="chain" id="PRO_5023897753" evidence="2">
    <location>
        <begin position="22"/>
        <end position="166"/>
    </location>
</feature>
<feature type="region of interest" description="Disordered" evidence="1">
    <location>
        <begin position="132"/>
        <end position="166"/>
    </location>
</feature>
<evidence type="ECO:0000313" key="4">
    <source>
        <dbReference type="Proteomes" id="UP000335415"/>
    </source>
</evidence>
<dbReference type="EMBL" id="VYKJ01000002">
    <property type="protein sequence ID" value="KAA9001768.1"/>
    <property type="molecule type" value="Genomic_DNA"/>
</dbReference>
<keyword evidence="2" id="KW-0732">Signal</keyword>
<protein>
    <submittedName>
        <fullName evidence="3">Uncharacterized protein</fullName>
    </submittedName>
</protein>
<accession>A0A5J5G416</accession>
<dbReference type="RefSeq" id="WP_150434007.1">
    <property type="nucleotide sequence ID" value="NZ_VYKJ01000002.1"/>
</dbReference>
<gene>
    <name evidence="3" type="ORF">FJU30_05615</name>
</gene>
<feature type="signal peptide" evidence="2">
    <location>
        <begin position="1"/>
        <end position="21"/>
    </location>
</feature>
<dbReference type="AlphaFoldDB" id="A0A5J5G416"/>
<evidence type="ECO:0000256" key="1">
    <source>
        <dbReference type="SAM" id="MobiDB-lite"/>
    </source>
</evidence>
<evidence type="ECO:0000313" key="3">
    <source>
        <dbReference type="EMBL" id="KAA9001768.1"/>
    </source>
</evidence>
<evidence type="ECO:0000256" key="2">
    <source>
        <dbReference type="SAM" id="SignalP"/>
    </source>
</evidence>
<sequence>MTSSLAGALTTALALYSGVCAAGAGAVEPADPVSFAAATAGFSQCRLGDLYIDEYSGATRNAWLRSQEDKRCDQDDQLASYCINERFHDLAVSRLAVPKTTLPVFALYFTADLATARAALSRALGSEFRPSTAVAQGSRPELLADPEDSRRSVLCAPGSSKKRWRK</sequence>
<proteinExistence type="predicted"/>
<keyword evidence="4" id="KW-1185">Reference proteome</keyword>